<gene>
    <name evidence="1" type="ORF">Fmac_020419</name>
</gene>
<protein>
    <submittedName>
        <fullName evidence="1">Uncharacterized protein</fullName>
    </submittedName>
</protein>
<reference evidence="1 2" key="1">
    <citation type="submission" date="2024-08" db="EMBL/GenBank/DDBJ databases">
        <title>Insights into the chromosomal genome structure of Flemingia macrophylla.</title>
        <authorList>
            <person name="Ding Y."/>
            <person name="Zhao Y."/>
            <person name="Bi W."/>
            <person name="Wu M."/>
            <person name="Zhao G."/>
            <person name="Gong Y."/>
            <person name="Li W."/>
            <person name="Zhang P."/>
        </authorList>
    </citation>
    <scope>NUCLEOTIDE SEQUENCE [LARGE SCALE GENOMIC DNA]</scope>
    <source>
        <strain evidence="1">DYQJB</strain>
        <tissue evidence="1">Leaf</tissue>
    </source>
</reference>
<keyword evidence="2" id="KW-1185">Reference proteome</keyword>
<accession>A0ABD1LTZ4</accession>
<dbReference type="AlphaFoldDB" id="A0ABD1LTZ4"/>
<dbReference type="EMBL" id="JBGMDY010000007">
    <property type="protein sequence ID" value="KAL2326992.1"/>
    <property type="molecule type" value="Genomic_DNA"/>
</dbReference>
<evidence type="ECO:0000313" key="1">
    <source>
        <dbReference type="EMBL" id="KAL2326992.1"/>
    </source>
</evidence>
<evidence type="ECO:0000313" key="2">
    <source>
        <dbReference type="Proteomes" id="UP001603857"/>
    </source>
</evidence>
<comment type="caution">
    <text evidence="1">The sequence shown here is derived from an EMBL/GenBank/DDBJ whole genome shotgun (WGS) entry which is preliminary data.</text>
</comment>
<organism evidence="1 2">
    <name type="scientific">Flemingia macrophylla</name>
    <dbReference type="NCBI Taxonomy" id="520843"/>
    <lineage>
        <taxon>Eukaryota</taxon>
        <taxon>Viridiplantae</taxon>
        <taxon>Streptophyta</taxon>
        <taxon>Embryophyta</taxon>
        <taxon>Tracheophyta</taxon>
        <taxon>Spermatophyta</taxon>
        <taxon>Magnoliopsida</taxon>
        <taxon>eudicotyledons</taxon>
        <taxon>Gunneridae</taxon>
        <taxon>Pentapetalae</taxon>
        <taxon>rosids</taxon>
        <taxon>fabids</taxon>
        <taxon>Fabales</taxon>
        <taxon>Fabaceae</taxon>
        <taxon>Papilionoideae</taxon>
        <taxon>50 kb inversion clade</taxon>
        <taxon>NPAAA clade</taxon>
        <taxon>indigoferoid/millettioid clade</taxon>
        <taxon>Phaseoleae</taxon>
        <taxon>Flemingia</taxon>
    </lineage>
</organism>
<sequence length="156" mass="17651">MSSQRFEILSNWFEGFTFENAPSTNPYVPSVAGSLARSLAWYNSDVKHIISTLFHSLPAEIVDREPVLDFHEILTMKGQLFNLNFFNKINTSRAYLISPHLGSHFVICRRGAKVSAGAPECENSMFSITCWRWGTRTGARALEPSDPLVLGQQNWR</sequence>
<name>A0ABD1LTZ4_9FABA</name>
<dbReference type="Proteomes" id="UP001603857">
    <property type="component" value="Unassembled WGS sequence"/>
</dbReference>
<proteinExistence type="predicted"/>